<reference evidence="3" key="2">
    <citation type="submission" date="2023-01" db="EMBL/GenBank/DDBJ databases">
        <title>Draft genome sequence of Portibacter lacus strain NBRC 108769.</title>
        <authorList>
            <person name="Sun Q."/>
            <person name="Mori K."/>
        </authorList>
    </citation>
    <scope>NUCLEOTIDE SEQUENCE</scope>
    <source>
        <strain evidence="3">NBRC 108769</strain>
    </source>
</reference>
<dbReference type="InterPro" id="IPR027039">
    <property type="entry name" value="Crtac1"/>
</dbReference>
<keyword evidence="1" id="KW-0732">Signal</keyword>
<keyword evidence="4" id="KW-1185">Reference proteome</keyword>
<name>A0AA37WEJ7_9BACT</name>
<dbReference type="PANTHER" id="PTHR16026:SF0">
    <property type="entry name" value="CARTILAGE ACIDIC PROTEIN 1"/>
    <property type="match status" value="1"/>
</dbReference>
<comment type="caution">
    <text evidence="3">The sequence shown here is derived from an EMBL/GenBank/DDBJ whole genome shotgun (WGS) entry which is preliminary data.</text>
</comment>
<dbReference type="Pfam" id="PF07593">
    <property type="entry name" value="UnbV_ASPIC"/>
    <property type="match status" value="1"/>
</dbReference>
<dbReference type="RefSeq" id="WP_235291016.1">
    <property type="nucleotide sequence ID" value="NZ_BSOH01000007.1"/>
</dbReference>
<gene>
    <name evidence="3" type="ORF">GCM10007940_14140</name>
</gene>
<dbReference type="SUPFAM" id="SSF69318">
    <property type="entry name" value="Integrin alpha N-terminal domain"/>
    <property type="match status" value="3"/>
</dbReference>
<dbReference type="AlphaFoldDB" id="A0AA37WEJ7"/>
<accession>A0AA37WEJ7</accession>
<proteinExistence type="predicted"/>
<reference evidence="3" key="1">
    <citation type="journal article" date="2014" name="Int. J. Syst. Evol. Microbiol.">
        <title>Complete genome sequence of Corynebacterium casei LMG S-19264T (=DSM 44701T), isolated from a smear-ripened cheese.</title>
        <authorList>
            <consortium name="US DOE Joint Genome Institute (JGI-PGF)"/>
            <person name="Walter F."/>
            <person name="Albersmeier A."/>
            <person name="Kalinowski J."/>
            <person name="Ruckert C."/>
        </authorList>
    </citation>
    <scope>NUCLEOTIDE SEQUENCE</scope>
    <source>
        <strain evidence="3">NBRC 108769</strain>
    </source>
</reference>
<evidence type="ECO:0000259" key="2">
    <source>
        <dbReference type="Pfam" id="PF07593"/>
    </source>
</evidence>
<dbReference type="PROSITE" id="PS51257">
    <property type="entry name" value="PROKAR_LIPOPROTEIN"/>
    <property type="match status" value="1"/>
</dbReference>
<dbReference type="Pfam" id="PF13517">
    <property type="entry name" value="FG-GAP_3"/>
    <property type="match status" value="4"/>
</dbReference>
<evidence type="ECO:0000256" key="1">
    <source>
        <dbReference type="ARBA" id="ARBA00022729"/>
    </source>
</evidence>
<dbReference type="PANTHER" id="PTHR16026">
    <property type="entry name" value="CARTILAGE ACIDIC PROTEIN 1"/>
    <property type="match status" value="1"/>
</dbReference>
<dbReference type="InterPro" id="IPR028994">
    <property type="entry name" value="Integrin_alpha_N"/>
</dbReference>
<dbReference type="EMBL" id="BSOH01000007">
    <property type="protein sequence ID" value="GLR16799.1"/>
    <property type="molecule type" value="Genomic_DNA"/>
</dbReference>
<evidence type="ECO:0000313" key="3">
    <source>
        <dbReference type="EMBL" id="GLR16799.1"/>
    </source>
</evidence>
<sequence>MNKLSLIGALLLLISCNKETPIAKLFEKIDSENSSISFINEIYNTEEFNIFTYRNFYNGGGVAVGDVNNDGLADIYFSSNLGSNKLYINKGNFNFEDISESSGTEVKNKWSTGVTMVDINNDGLLDIYVCNAGQRENADSKNTLLINQGDNTFIDEAAIYGLDDGGYTTHCSFFDYDNDGDLDAYILNNSFIPVNTLNYNNKRALRSEDWPVKDFLKGGGDKLLRNEGGTFTDVSKEAGIYGSLIGFGLGVMVMDVNDDKFLDIYVCNDFFERDYLYINNKNGTYTESLEEKIDHISHSSMGADFGDINNDGSVELFVTDMLPKQDSRLKQTTTFDNIDLRTLKSNQGFYNQFMQNTLQLNKGNGEFVEISNFAGVEATDWSWGSLFMDADNDGNTDILVCNGIYKDVIDQDFIDFFANDIIQKQALTGEKEEIETIINKMPSVPLENKIFRNFGNNQFSDYSDQWGLSEKTFSNGAAYGDFDNDGDLDLVINNVNQKALLYRNNSKQDFIAFQLIGEDTNVDAIGSKVNLYSGDNIYTKMVMPARGFQSSVDKRLNFGLGNGNDIDSIHVFWPDGSSQSVIDWKVNEYNKIEIQKEKRSEISSKKNSEPFLAEIDNNFEAHKEDDFVDFYFERNIPMQLSKEGPCSATGDINGDGKLDIFLGSAHNSTAQLYFSNSNGFESVQTDFWNRFQAYEDTAAEFVDIDNDGDLDLIVGSGGNNVQFQNKAFIDRLYINNNGVFDYSYNAIPPNAFNTACIKSHDFNGDGYLDLFVGSRSTPGAYGLSPGSFIYMNNQRGGFIDVTNKLAPELALAGMITDAVWVDIMGDENKELVLVGEWMSPKILSYNGRTFDIKDSNLSGFSGLWQDVEAEDVDNDGDLDLAFGNMGLNFALKADSLHPLLIWINDFDNNGSIEKIITRSVDGKDKPIYMKNDLLEQIPMLKKQNLHHVDYAEKSIHELFPPEILKTSSIKQINFLESIIAINNGNGDFTIVSLPSPAQISNINVIKFKDFDHDGSKELITGGNNHFLLPQFSMLDASRGDIYKNNGNGHFQYVGNLGIRGVIRSMDVIDDKLVIGINNQKPRSYKIPEN</sequence>
<dbReference type="InterPro" id="IPR011519">
    <property type="entry name" value="UnbV_ASPIC"/>
</dbReference>
<evidence type="ECO:0000313" key="4">
    <source>
        <dbReference type="Proteomes" id="UP001156666"/>
    </source>
</evidence>
<protein>
    <recommendedName>
        <fullName evidence="2">ASPIC/UnbV domain-containing protein</fullName>
    </recommendedName>
</protein>
<dbReference type="Gene3D" id="2.130.10.130">
    <property type="entry name" value="Integrin alpha, N-terminal"/>
    <property type="match status" value="3"/>
</dbReference>
<organism evidence="3 4">
    <name type="scientific">Portibacter lacus</name>
    <dbReference type="NCBI Taxonomy" id="1099794"/>
    <lineage>
        <taxon>Bacteria</taxon>
        <taxon>Pseudomonadati</taxon>
        <taxon>Bacteroidota</taxon>
        <taxon>Saprospiria</taxon>
        <taxon>Saprospirales</taxon>
        <taxon>Haliscomenobacteraceae</taxon>
        <taxon>Portibacter</taxon>
    </lineage>
</organism>
<dbReference type="Proteomes" id="UP001156666">
    <property type="component" value="Unassembled WGS sequence"/>
</dbReference>
<feature type="domain" description="ASPIC/UnbV" evidence="2">
    <location>
        <begin position="524"/>
        <end position="588"/>
    </location>
</feature>
<dbReference type="InterPro" id="IPR013517">
    <property type="entry name" value="FG-GAP"/>
</dbReference>